<dbReference type="Proteomes" id="UP001415857">
    <property type="component" value="Unassembled WGS sequence"/>
</dbReference>
<protein>
    <recommendedName>
        <fullName evidence="1">Terpene synthase N-terminal domain-containing protein</fullName>
    </recommendedName>
</protein>
<sequence>MERQIEELKAEVRRKLVVDDAATDKPSQKLNMINGIQRLGVAYHFETEVADALEHIFLTYDHIYNENNDDDALYNVALRFKLLRQ</sequence>
<feature type="domain" description="Terpene synthase N-terminal" evidence="1">
    <location>
        <begin position="1"/>
        <end position="85"/>
    </location>
</feature>
<dbReference type="GO" id="GO:0016114">
    <property type="term" value="P:terpenoid biosynthetic process"/>
    <property type="evidence" value="ECO:0007669"/>
    <property type="project" value="InterPro"/>
</dbReference>
<dbReference type="EMBL" id="JBBPBK010000269">
    <property type="protein sequence ID" value="KAK9265977.1"/>
    <property type="molecule type" value="Genomic_DNA"/>
</dbReference>
<evidence type="ECO:0000313" key="2">
    <source>
        <dbReference type="EMBL" id="KAK9265977.1"/>
    </source>
</evidence>
<dbReference type="InterPro" id="IPR001906">
    <property type="entry name" value="Terpene_synth_N"/>
</dbReference>
<reference evidence="2 3" key="1">
    <citation type="journal article" date="2024" name="Plant J.">
        <title>Genome sequences and population genomics reveal climatic adaptation and genomic divergence between two closely related sweetgum species.</title>
        <authorList>
            <person name="Xu W.Q."/>
            <person name="Ren C.Q."/>
            <person name="Zhang X.Y."/>
            <person name="Comes H.P."/>
            <person name="Liu X.H."/>
            <person name="Li Y.G."/>
            <person name="Kettle C.J."/>
            <person name="Jalonen R."/>
            <person name="Gaisberger H."/>
            <person name="Ma Y.Z."/>
            <person name="Qiu Y.X."/>
        </authorList>
    </citation>
    <scope>NUCLEOTIDE SEQUENCE [LARGE SCALE GENOMIC DNA]</scope>
    <source>
        <strain evidence="2">Hangzhou</strain>
    </source>
</reference>
<dbReference type="Gene3D" id="1.50.10.130">
    <property type="entry name" value="Terpene synthase, N-terminal domain"/>
    <property type="match status" value="1"/>
</dbReference>
<dbReference type="GO" id="GO:0010333">
    <property type="term" value="F:terpene synthase activity"/>
    <property type="evidence" value="ECO:0007669"/>
    <property type="project" value="InterPro"/>
</dbReference>
<keyword evidence="3" id="KW-1185">Reference proteome</keyword>
<name>A0AAP0QY58_LIQFO</name>
<dbReference type="SUPFAM" id="SSF48239">
    <property type="entry name" value="Terpenoid cyclases/Protein prenyltransferases"/>
    <property type="match status" value="1"/>
</dbReference>
<dbReference type="InterPro" id="IPR050148">
    <property type="entry name" value="Terpene_synthase-like"/>
</dbReference>
<dbReference type="InterPro" id="IPR036965">
    <property type="entry name" value="Terpene_synth_N_sf"/>
</dbReference>
<dbReference type="PANTHER" id="PTHR31225:SF241">
    <property type="entry name" value="TERPENE SYNTHASE FAMILY, METAL-BINDING DOMAIN PROTEIN"/>
    <property type="match status" value="1"/>
</dbReference>
<organism evidence="2 3">
    <name type="scientific">Liquidambar formosana</name>
    <name type="common">Formosan gum</name>
    <dbReference type="NCBI Taxonomy" id="63359"/>
    <lineage>
        <taxon>Eukaryota</taxon>
        <taxon>Viridiplantae</taxon>
        <taxon>Streptophyta</taxon>
        <taxon>Embryophyta</taxon>
        <taxon>Tracheophyta</taxon>
        <taxon>Spermatophyta</taxon>
        <taxon>Magnoliopsida</taxon>
        <taxon>eudicotyledons</taxon>
        <taxon>Gunneridae</taxon>
        <taxon>Pentapetalae</taxon>
        <taxon>Saxifragales</taxon>
        <taxon>Altingiaceae</taxon>
        <taxon>Liquidambar</taxon>
    </lineage>
</organism>
<accession>A0AAP0QY58</accession>
<evidence type="ECO:0000259" key="1">
    <source>
        <dbReference type="Pfam" id="PF01397"/>
    </source>
</evidence>
<dbReference type="AlphaFoldDB" id="A0AAP0QY58"/>
<gene>
    <name evidence="2" type="ORF">L1049_012550</name>
</gene>
<dbReference type="Pfam" id="PF01397">
    <property type="entry name" value="Terpene_synth"/>
    <property type="match status" value="1"/>
</dbReference>
<proteinExistence type="predicted"/>
<comment type="caution">
    <text evidence="2">The sequence shown here is derived from an EMBL/GenBank/DDBJ whole genome shotgun (WGS) entry which is preliminary data.</text>
</comment>
<dbReference type="InterPro" id="IPR008930">
    <property type="entry name" value="Terpenoid_cyclase/PrenylTrfase"/>
</dbReference>
<evidence type="ECO:0000313" key="3">
    <source>
        <dbReference type="Proteomes" id="UP001415857"/>
    </source>
</evidence>
<dbReference type="PANTHER" id="PTHR31225">
    <property type="entry name" value="OS04G0344100 PROTEIN-RELATED"/>
    <property type="match status" value="1"/>
</dbReference>